<reference evidence="11" key="1">
    <citation type="journal article" date="2019" name="Int. J. Syst. Evol. Microbiol.">
        <title>The Global Catalogue of Microorganisms (GCM) 10K type strain sequencing project: providing services to taxonomists for standard genome sequencing and annotation.</title>
        <authorList>
            <consortium name="The Broad Institute Genomics Platform"/>
            <consortium name="The Broad Institute Genome Sequencing Center for Infectious Disease"/>
            <person name="Wu L."/>
            <person name="Ma J."/>
        </authorList>
    </citation>
    <scope>NUCLEOTIDE SEQUENCE [LARGE SCALE GENOMIC DNA]</scope>
    <source>
        <strain evidence="11">CGMCC 1.15353</strain>
    </source>
</reference>
<keyword evidence="3" id="KW-0588">Pheromone</keyword>
<keyword evidence="4" id="KW-0178">Competence</keyword>
<evidence type="ECO:0000256" key="1">
    <source>
        <dbReference type="ARBA" id="ARBA00004613"/>
    </source>
</evidence>
<keyword evidence="11" id="KW-1185">Reference proteome</keyword>
<keyword evidence="2" id="KW-0964">Secreted</keyword>
<sequence>MLQTVVEKLVGNPDLLKQWKDGAVRFEGLSQTEELALADVFDSENTGEIMKMSFWK</sequence>
<evidence type="ECO:0000256" key="9">
    <source>
        <dbReference type="ARBA" id="ARBA00030321"/>
    </source>
</evidence>
<dbReference type="EMBL" id="BMIN01000005">
    <property type="protein sequence ID" value="GGD09084.1"/>
    <property type="molecule type" value="Genomic_DNA"/>
</dbReference>
<protein>
    <recommendedName>
        <fullName evidence="8">ComX pheromone</fullName>
    </recommendedName>
    <alternativeName>
        <fullName evidence="9">Competence pheromone</fullName>
    </alternativeName>
</protein>
<accession>A0ABQ1Q1G0</accession>
<comment type="caution">
    <text evidence="10">The sequence shown here is derived from an EMBL/GenBank/DDBJ whole genome shotgun (WGS) entry which is preliminary data.</text>
</comment>
<keyword evidence="5" id="KW-0449">Lipoprotein</keyword>
<dbReference type="Pfam" id="PF05952">
    <property type="entry name" value="ComX"/>
    <property type="match status" value="1"/>
</dbReference>
<evidence type="ECO:0000256" key="7">
    <source>
        <dbReference type="ARBA" id="ARBA00029483"/>
    </source>
</evidence>
<evidence type="ECO:0000256" key="4">
    <source>
        <dbReference type="ARBA" id="ARBA00023287"/>
    </source>
</evidence>
<evidence type="ECO:0000256" key="3">
    <source>
        <dbReference type="ARBA" id="ARBA00023044"/>
    </source>
</evidence>
<comment type="subcellular location">
    <subcellularLocation>
        <location evidence="1">Secreted</location>
    </subcellularLocation>
</comment>
<keyword evidence="6" id="KW-0636">Prenylation</keyword>
<dbReference type="RefSeq" id="WP_188652547.1">
    <property type="nucleotide sequence ID" value="NZ_BMIN01000005.1"/>
</dbReference>
<dbReference type="Proteomes" id="UP000642571">
    <property type="component" value="Unassembled WGS sequence"/>
</dbReference>
<gene>
    <name evidence="10" type="ORF">GCM10011389_15780</name>
</gene>
<evidence type="ECO:0000256" key="2">
    <source>
        <dbReference type="ARBA" id="ARBA00022525"/>
    </source>
</evidence>
<evidence type="ECO:0000256" key="8">
    <source>
        <dbReference type="ARBA" id="ARBA00029545"/>
    </source>
</evidence>
<evidence type="ECO:0000256" key="6">
    <source>
        <dbReference type="ARBA" id="ARBA00023289"/>
    </source>
</evidence>
<organism evidence="10 11">
    <name type="scientific">Pontibacillus salipaludis</name>
    <dbReference type="NCBI Taxonomy" id="1697394"/>
    <lineage>
        <taxon>Bacteria</taxon>
        <taxon>Bacillati</taxon>
        <taxon>Bacillota</taxon>
        <taxon>Bacilli</taxon>
        <taxon>Bacillales</taxon>
        <taxon>Bacillaceae</taxon>
        <taxon>Pontibacillus</taxon>
    </lineage>
</organism>
<evidence type="ECO:0000313" key="10">
    <source>
        <dbReference type="EMBL" id="GGD09084.1"/>
    </source>
</evidence>
<evidence type="ECO:0000313" key="11">
    <source>
        <dbReference type="Proteomes" id="UP000642571"/>
    </source>
</evidence>
<evidence type="ECO:0000256" key="5">
    <source>
        <dbReference type="ARBA" id="ARBA00023288"/>
    </source>
</evidence>
<name>A0ABQ1Q1G0_9BACI</name>
<proteinExistence type="predicted"/>
<comment type="subunit">
    <text evidence="7">Interacts directly with the sensor histidine kinase ComP and stimulates its activity.</text>
</comment>
<dbReference type="InterPro" id="IPR009233">
    <property type="entry name" value="Competence_ComX_Bacillus"/>
</dbReference>